<accession>A0A6J4RPQ1</accession>
<reference evidence="2" key="1">
    <citation type="submission" date="2020-02" db="EMBL/GenBank/DDBJ databases">
        <authorList>
            <person name="Meier V. D."/>
        </authorList>
    </citation>
    <scope>NUCLEOTIDE SEQUENCE</scope>
    <source>
        <strain evidence="2">AVDCRST_MAG30</strain>
    </source>
</reference>
<evidence type="ECO:0000256" key="1">
    <source>
        <dbReference type="SAM" id="MobiDB-lite"/>
    </source>
</evidence>
<dbReference type="EMBL" id="CADCVS010000065">
    <property type="protein sequence ID" value="CAA9474416.1"/>
    <property type="molecule type" value="Genomic_DNA"/>
</dbReference>
<organism evidence="2">
    <name type="scientific">uncultured Solirubrobacteraceae bacterium</name>
    <dbReference type="NCBI Taxonomy" id="1162706"/>
    <lineage>
        <taxon>Bacteria</taxon>
        <taxon>Bacillati</taxon>
        <taxon>Actinomycetota</taxon>
        <taxon>Thermoleophilia</taxon>
        <taxon>Solirubrobacterales</taxon>
        <taxon>Solirubrobacteraceae</taxon>
        <taxon>environmental samples</taxon>
    </lineage>
</organism>
<feature type="compositionally biased region" description="Low complexity" evidence="1">
    <location>
        <begin position="288"/>
        <end position="298"/>
    </location>
</feature>
<feature type="region of interest" description="Disordered" evidence="1">
    <location>
        <begin position="113"/>
        <end position="144"/>
    </location>
</feature>
<gene>
    <name evidence="2" type="ORF">AVDCRST_MAG30-351</name>
</gene>
<protein>
    <submittedName>
        <fullName evidence="2">Uncharacterized protein</fullName>
    </submittedName>
</protein>
<proteinExistence type="predicted"/>
<name>A0A6J4RPQ1_9ACTN</name>
<feature type="compositionally biased region" description="Gly residues" evidence="1">
    <location>
        <begin position="242"/>
        <end position="252"/>
    </location>
</feature>
<feature type="region of interest" description="Disordered" evidence="1">
    <location>
        <begin position="241"/>
        <end position="308"/>
    </location>
</feature>
<evidence type="ECO:0000313" key="2">
    <source>
        <dbReference type="EMBL" id="CAA9474416.1"/>
    </source>
</evidence>
<sequence>MAAGARAQGDRLADVERVAVRVAEDVDAGVLGQPREIRPPLGRAARGVPPGLRAAAPLRAEQREGLPHGLRVGAQAVEERAEHAPAGLGVGQRAVGGLDLDAERVGERRQAAALLERGEPAGHGDRADDGRRRPVEPRAGERLAQHPLVEARGVGDEHAAAHPCGELREDGLGRGRGVDHRLRDPGEALDAARQRLRHADERGPAVVQLPASDEHGADLGELALLARAAVGLRVDGEELGGGERVGGEVGEVGGDEHGAGGLRPPPDGLHDRLQTAIHTIGSEGVGFRSASRAATSRTTRSRARVKER</sequence>
<dbReference type="AlphaFoldDB" id="A0A6J4RPQ1"/>
<feature type="compositionally biased region" description="Basic residues" evidence="1">
    <location>
        <begin position="299"/>
        <end position="308"/>
    </location>
</feature>